<evidence type="ECO:0000313" key="3">
    <source>
        <dbReference type="EMBL" id="TNY30538.1"/>
    </source>
</evidence>
<dbReference type="GO" id="GO:0016491">
    <property type="term" value="F:oxidoreductase activity"/>
    <property type="evidence" value="ECO:0007669"/>
    <property type="project" value="InterPro"/>
</dbReference>
<dbReference type="InterPro" id="IPR017938">
    <property type="entry name" value="Riboflavin_synthase-like_b-brl"/>
</dbReference>
<dbReference type="InterPro" id="IPR039374">
    <property type="entry name" value="SIP_fam"/>
</dbReference>
<name>A0A5C5G998_9RHOB</name>
<dbReference type="InterPro" id="IPR039261">
    <property type="entry name" value="FNR_nucleotide-bd"/>
</dbReference>
<sequence length="259" mass="28579">MPSRPAPRILTVRKAWHLTPNMIRVTFAGPELADFPEGREGANCKLILPEPGETREAFADRLAAGGPTVRRTYTVRHFRAEEQELDIDFVDHGDGGPASAWAVAAQPGDMLGFAGPGPVKVEHWEADFYLCAADMSAIPVAAATLEAMPRDAKGLAIFEVTDPADRQEIDAPEGVEMRWLVHPDPHRPSDAQVELIRTMDWPEGRVQTCIAGEQSVIRALRQHLLNERGVARADAYVSGYWKIGLVEDEHQQFKKTEAA</sequence>
<keyword evidence="4" id="KW-1185">Reference proteome</keyword>
<dbReference type="InterPro" id="IPR017927">
    <property type="entry name" value="FAD-bd_FR_type"/>
</dbReference>
<dbReference type="CDD" id="cd06193">
    <property type="entry name" value="siderophore_interacting"/>
    <property type="match status" value="1"/>
</dbReference>
<evidence type="ECO:0000259" key="2">
    <source>
        <dbReference type="PROSITE" id="PS51384"/>
    </source>
</evidence>
<dbReference type="PANTHER" id="PTHR30157">
    <property type="entry name" value="FERRIC REDUCTASE, NADPH-DEPENDENT"/>
    <property type="match status" value="1"/>
</dbReference>
<dbReference type="PANTHER" id="PTHR30157:SF0">
    <property type="entry name" value="NADPH-DEPENDENT FERRIC-CHELATE REDUCTASE"/>
    <property type="match status" value="1"/>
</dbReference>
<comment type="caution">
    <text evidence="3">The sequence shown here is derived from an EMBL/GenBank/DDBJ whole genome shotgun (WGS) entry which is preliminary data.</text>
</comment>
<dbReference type="Pfam" id="PF04954">
    <property type="entry name" value="SIP"/>
    <property type="match status" value="1"/>
</dbReference>
<dbReference type="Pfam" id="PF08021">
    <property type="entry name" value="FAD_binding_9"/>
    <property type="match status" value="1"/>
</dbReference>
<feature type="domain" description="FAD-binding FR-type" evidence="2">
    <location>
        <begin position="5"/>
        <end position="123"/>
    </location>
</feature>
<accession>A0A5C5G998</accession>
<dbReference type="EMBL" id="VFFF01000005">
    <property type="protein sequence ID" value="TNY30538.1"/>
    <property type="molecule type" value="Genomic_DNA"/>
</dbReference>
<dbReference type="InterPro" id="IPR013113">
    <property type="entry name" value="SIP_FAD-bd"/>
</dbReference>
<dbReference type="RefSeq" id="WP_140197591.1">
    <property type="nucleotide sequence ID" value="NZ_CP065916.1"/>
</dbReference>
<dbReference type="AlphaFoldDB" id="A0A5C5G998"/>
<comment type="similarity">
    <text evidence="1">Belongs to the SIP oxidoreductase family.</text>
</comment>
<evidence type="ECO:0000313" key="4">
    <source>
        <dbReference type="Proteomes" id="UP000314011"/>
    </source>
</evidence>
<organism evidence="3 4">
    <name type="scientific">Pelagovum pacificum</name>
    <dbReference type="NCBI Taxonomy" id="2588711"/>
    <lineage>
        <taxon>Bacteria</taxon>
        <taxon>Pseudomonadati</taxon>
        <taxon>Pseudomonadota</taxon>
        <taxon>Alphaproteobacteria</taxon>
        <taxon>Rhodobacterales</taxon>
        <taxon>Paracoccaceae</taxon>
        <taxon>Pelagovum</taxon>
    </lineage>
</organism>
<proteinExistence type="inferred from homology"/>
<dbReference type="PROSITE" id="PS51384">
    <property type="entry name" value="FAD_FR"/>
    <property type="match status" value="1"/>
</dbReference>
<dbReference type="Proteomes" id="UP000314011">
    <property type="component" value="Unassembled WGS sequence"/>
</dbReference>
<dbReference type="InterPro" id="IPR007037">
    <property type="entry name" value="SIP_rossman_dom"/>
</dbReference>
<dbReference type="OrthoDB" id="9814826at2"/>
<protein>
    <submittedName>
        <fullName evidence="3">Siderophore-interacting protein</fullName>
    </submittedName>
</protein>
<dbReference type="SUPFAM" id="SSF63380">
    <property type="entry name" value="Riboflavin synthase domain-like"/>
    <property type="match status" value="1"/>
</dbReference>
<gene>
    <name evidence="3" type="ORF">FHY64_19630</name>
</gene>
<dbReference type="Gene3D" id="2.40.30.10">
    <property type="entry name" value="Translation factors"/>
    <property type="match status" value="1"/>
</dbReference>
<evidence type="ECO:0000256" key="1">
    <source>
        <dbReference type="ARBA" id="ARBA00035644"/>
    </source>
</evidence>
<reference evidence="3 4" key="1">
    <citation type="submission" date="2019-06" db="EMBL/GenBank/DDBJ databases">
        <title>Genome of new Rhodobacteraceae sp. SM1903.</title>
        <authorList>
            <person name="Ren X."/>
        </authorList>
    </citation>
    <scope>NUCLEOTIDE SEQUENCE [LARGE SCALE GENOMIC DNA]</scope>
    <source>
        <strain evidence="3 4">SM1903</strain>
    </source>
</reference>
<dbReference type="Gene3D" id="3.40.50.80">
    <property type="entry name" value="Nucleotide-binding domain of ferredoxin-NADP reductase (FNR) module"/>
    <property type="match status" value="1"/>
</dbReference>